<name>A0A4Q0M2F7_9SPHI</name>
<feature type="chain" id="PRO_5020429830" evidence="1">
    <location>
        <begin position="21"/>
        <end position="250"/>
    </location>
</feature>
<keyword evidence="1" id="KW-0732">Signal</keyword>
<gene>
    <name evidence="3" type="ORF">EKH83_21100</name>
</gene>
<accession>A0A4Q0M2F7</accession>
<dbReference type="RefSeq" id="WP_128771452.1">
    <property type="nucleotide sequence ID" value="NZ_RXOC01000022.1"/>
</dbReference>
<comment type="caution">
    <text evidence="3">The sequence shown here is derived from an EMBL/GenBank/DDBJ whole genome shotgun (WGS) entry which is preliminary data.</text>
</comment>
<dbReference type="Proteomes" id="UP000290848">
    <property type="component" value="Unassembled WGS sequence"/>
</dbReference>
<feature type="signal peptide" evidence="1">
    <location>
        <begin position="1"/>
        <end position="20"/>
    </location>
</feature>
<organism evidence="3 4">
    <name type="scientific">Arcticibacter tournemirensis</name>
    <dbReference type="NCBI Taxonomy" id="699437"/>
    <lineage>
        <taxon>Bacteria</taxon>
        <taxon>Pseudomonadati</taxon>
        <taxon>Bacteroidota</taxon>
        <taxon>Sphingobacteriia</taxon>
        <taxon>Sphingobacteriales</taxon>
        <taxon>Sphingobacteriaceae</taxon>
        <taxon>Arcticibacter</taxon>
    </lineage>
</organism>
<reference evidence="3 4" key="1">
    <citation type="submission" date="2018-12" db="EMBL/GenBank/DDBJ databases">
        <title>The Draft Genome Sequence of the Soil Bacterium Pedobacter tournemirensis R1.</title>
        <authorList>
            <person name="He J."/>
        </authorList>
    </citation>
    <scope>NUCLEOTIDE SEQUENCE [LARGE SCALE GENOMIC DNA]</scope>
    <source>
        <strain evidence="3 4">R1</strain>
    </source>
</reference>
<proteinExistence type="predicted"/>
<dbReference type="AlphaFoldDB" id="A0A4Q0M2F7"/>
<dbReference type="InterPro" id="IPR025665">
    <property type="entry name" value="Beta-barrel_OMP_2"/>
</dbReference>
<evidence type="ECO:0000313" key="4">
    <source>
        <dbReference type="Proteomes" id="UP000290848"/>
    </source>
</evidence>
<evidence type="ECO:0000256" key="1">
    <source>
        <dbReference type="SAM" id="SignalP"/>
    </source>
</evidence>
<dbReference type="Pfam" id="PF13568">
    <property type="entry name" value="OMP_b-brl_2"/>
    <property type="match status" value="1"/>
</dbReference>
<evidence type="ECO:0000313" key="3">
    <source>
        <dbReference type="EMBL" id="RXF66994.1"/>
    </source>
</evidence>
<evidence type="ECO:0000259" key="2">
    <source>
        <dbReference type="Pfam" id="PF13568"/>
    </source>
</evidence>
<feature type="domain" description="Outer membrane protein beta-barrel" evidence="2">
    <location>
        <begin position="86"/>
        <end position="224"/>
    </location>
</feature>
<dbReference type="EMBL" id="RXOC01000022">
    <property type="protein sequence ID" value="RXF66994.1"/>
    <property type="molecule type" value="Genomic_DNA"/>
</dbReference>
<sequence>MRKCIGAFVIFLFTALGSSAQDNWGGGVDDEVLHFGFTFQYVNSEFKVLKTPEWRTPFSTLYPQLQHDPSETILYDTLYSVSSSGSPGFGLGFVSNLRLGNNADLRFTPTLVFADRLAYYEYRYTGQVLEKKVQSSVIDLPLGIKIKSDRRKNFRAYLLAGAKYSMDIISKKKLDDENNIFSEKLLKNRKNYLSYEAGIGFDLYFEYFKLSPEIKFSQSFNDVLKHDVTPFASPVDKLYLRNIQFSLYFE</sequence>
<protein>
    <submittedName>
        <fullName evidence="3">PorT family protein</fullName>
    </submittedName>
</protein>